<feature type="region of interest" description="Disordered" evidence="1">
    <location>
        <begin position="196"/>
        <end position="564"/>
    </location>
</feature>
<dbReference type="GeneID" id="63694328"/>
<feature type="compositionally biased region" description="Basic residues" evidence="1">
    <location>
        <begin position="478"/>
        <end position="500"/>
    </location>
</feature>
<sequence length="662" mass="73971">MVAINQNARPHVPPAHLRPGEAPRIIHHSTPGLMNPTQLAAQLGQLNVGGRPSNGQHVKAPAASHVHAHDVNAPTPLYEGYTFFKADAAPGQKSTWGRIERTKMSQGQNELSKMVQTRSKKLPIAGQYETLTKAKRTLVDQLIEQRARLDSHLGWECVYAKTEEKPKGKNARRGELETVSMDVVIMGLPKPAANLNASQKSVKIETPEETKERNLEKPVPPTAEKEPRPINKINDLKNKVQWVKPGNTRQQPPAMKIHIPQRDESPPPYPRPQAPPDPNPFPHPRPAEGHNAGRGQPMERPWSQAPAVQQPYNVPQAHSNLGSGRGMPNAGAQTVPPNHNGFYPRRMEARGRPPFVRPGAGPAPETQHSRARSGSEPQPVNGHPGSVQPPHDLPGKSKPPVDSEDDRTAGTPNLTERVKWPAESSETEDESILSGGDDEDDWSSVTEDLSDESDLDSEEDEELENKTPQKPQPWRGSLWRRHSSQKLNRRHPVYRIHCRKWPNSSSPNKDGDDSNPNRGRSPAGNTDCSMEEVVSTTRHTSDNNAEWRAATGQPPREITVPGTRGRPTIIHEAEANPGPLDSPGAQSPLDEEQVRMHNDIRTKILNDREARLERREKLVDFHAKMLAEKLEEARFMNQRMALREPFYYRPYSPPRRYPLPEY</sequence>
<dbReference type="Proteomes" id="UP000019804">
    <property type="component" value="Unassembled WGS sequence"/>
</dbReference>
<proteinExistence type="predicted"/>
<dbReference type="RefSeq" id="XP_040636666.1">
    <property type="nucleotide sequence ID" value="XM_040779204.1"/>
</dbReference>
<name>A0A017S7F9_ASPRC</name>
<evidence type="ECO:0000256" key="1">
    <source>
        <dbReference type="SAM" id="MobiDB-lite"/>
    </source>
</evidence>
<protein>
    <submittedName>
        <fullName evidence="2">Uncharacterized protein</fullName>
    </submittedName>
</protein>
<dbReference type="OrthoDB" id="5401486at2759"/>
<keyword evidence="3" id="KW-1185">Reference proteome</keyword>
<reference evidence="3" key="1">
    <citation type="journal article" date="2014" name="Nat. Commun.">
        <title>Genomic adaptations of the halophilic Dead Sea filamentous fungus Eurotium rubrum.</title>
        <authorList>
            <person name="Kis-Papo T."/>
            <person name="Weig A.R."/>
            <person name="Riley R."/>
            <person name="Persoh D."/>
            <person name="Salamov A."/>
            <person name="Sun H."/>
            <person name="Lipzen A."/>
            <person name="Wasser S.P."/>
            <person name="Rambold G."/>
            <person name="Grigoriev I.V."/>
            <person name="Nevo E."/>
        </authorList>
    </citation>
    <scope>NUCLEOTIDE SEQUENCE [LARGE SCALE GENOMIC DNA]</scope>
    <source>
        <strain evidence="3">CBS 135680</strain>
    </source>
</reference>
<feature type="compositionally biased region" description="Acidic residues" evidence="1">
    <location>
        <begin position="425"/>
        <end position="463"/>
    </location>
</feature>
<dbReference type="HOGENOM" id="CLU_017392_0_0_1"/>
<evidence type="ECO:0000313" key="2">
    <source>
        <dbReference type="EMBL" id="EYE92978.1"/>
    </source>
</evidence>
<organism evidence="2 3">
    <name type="scientific">Aspergillus ruber (strain CBS 135680)</name>
    <dbReference type="NCBI Taxonomy" id="1388766"/>
    <lineage>
        <taxon>Eukaryota</taxon>
        <taxon>Fungi</taxon>
        <taxon>Dikarya</taxon>
        <taxon>Ascomycota</taxon>
        <taxon>Pezizomycotina</taxon>
        <taxon>Eurotiomycetes</taxon>
        <taxon>Eurotiomycetidae</taxon>
        <taxon>Eurotiales</taxon>
        <taxon>Aspergillaceae</taxon>
        <taxon>Aspergillus</taxon>
        <taxon>Aspergillus subgen. Aspergillus</taxon>
    </lineage>
</organism>
<gene>
    <name evidence="2" type="ORF">EURHEDRAFT_379748</name>
</gene>
<feature type="compositionally biased region" description="Polar residues" evidence="1">
    <location>
        <begin position="306"/>
        <end position="322"/>
    </location>
</feature>
<evidence type="ECO:0000313" key="3">
    <source>
        <dbReference type="Proteomes" id="UP000019804"/>
    </source>
</evidence>
<dbReference type="AlphaFoldDB" id="A0A017S7F9"/>
<feature type="compositionally biased region" description="Basic and acidic residues" evidence="1">
    <location>
        <begin position="223"/>
        <end position="238"/>
    </location>
</feature>
<feature type="region of interest" description="Disordered" evidence="1">
    <location>
        <begin position="1"/>
        <end position="28"/>
    </location>
</feature>
<feature type="compositionally biased region" description="Pro residues" evidence="1">
    <location>
        <begin position="266"/>
        <end position="284"/>
    </location>
</feature>
<accession>A0A017S7F9</accession>
<feature type="compositionally biased region" description="Polar residues" evidence="1">
    <location>
        <begin position="502"/>
        <end position="544"/>
    </location>
</feature>
<dbReference type="EMBL" id="KK088434">
    <property type="protein sequence ID" value="EYE92978.1"/>
    <property type="molecule type" value="Genomic_DNA"/>
</dbReference>
<feature type="compositionally biased region" description="Basic and acidic residues" evidence="1">
    <location>
        <begin position="202"/>
        <end position="216"/>
    </location>
</feature>